<feature type="compositionally biased region" description="Pro residues" evidence="1">
    <location>
        <begin position="74"/>
        <end position="85"/>
    </location>
</feature>
<feature type="compositionally biased region" description="Low complexity" evidence="1">
    <location>
        <begin position="42"/>
        <end position="55"/>
    </location>
</feature>
<evidence type="ECO:0000256" key="1">
    <source>
        <dbReference type="SAM" id="MobiDB-lite"/>
    </source>
</evidence>
<feature type="compositionally biased region" description="Low complexity" evidence="1">
    <location>
        <begin position="630"/>
        <end position="641"/>
    </location>
</feature>
<keyword evidence="3" id="KW-1185">Reference proteome</keyword>
<dbReference type="Proteomes" id="UP001215598">
    <property type="component" value="Unassembled WGS sequence"/>
</dbReference>
<evidence type="ECO:0000313" key="3">
    <source>
        <dbReference type="Proteomes" id="UP001215598"/>
    </source>
</evidence>
<accession>A0AAD7K7H9</accession>
<feature type="compositionally biased region" description="Low complexity" evidence="1">
    <location>
        <begin position="445"/>
        <end position="455"/>
    </location>
</feature>
<feature type="compositionally biased region" description="Polar residues" evidence="1">
    <location>
        <begin position="569"/>
        <end position="600"/>
    </location>
</feature>
<feature type="compositionally biased region" description="Polar residues" evidence="1">
    <location>
        <begin position="1"/>
        <end position="19"/>
    </location>
</feature>
<feature type="region of interest" description="Disordered" evidence="1">
    <location>
        <begin position="340"/>
        <end position="374"/>
    </location>
</feature>
<evidence type="ECO:0000313" key="2">
    <source>
        <dbReference type="EMBL" id="KAJ7777265.1"/>
    </source>
</evidence>
<name>A0AAD7K7H9_9AGAR</name>
<reference evidence="2" key="1">
    <citation type="submission" date="2023-03" db="EMBL/GenBank/DDBJ databases">
        <title>Massive genome expansion in bonnet fungi (Mycena s.s.) driven by repeated elements and novel gene families across ecological guilds.</title>
        <authorList>
            <consortium name="Lawrence Berkeley National Laboratory"/>
            <person name="Harder C.B."/>
            <person name="Miyauchi S."/>
            <person name="Viragh M."/>
            <person name="Kuo A."/>
            <person name="Thoen E."/>
            <person name="Andreopoulos B."/>
            <person name="Lu D."/>
            <person name="Skrede I."/>
            <person name="Drula E."/>
            <person name="Henrissat B."/>
            <person name="Morin E."/>
            <person name="Kohler A."/>
            <person name="Barry K."/>
            <person name="LaButti K."/>
            <person name="Morin E."/>
            <person name="Salamov A."/>
            <person name="Lipzen A."/>
            <person name="Mereny Z."/>
            <person name="Hegedus B."/>
            <person name="Baldrian P."/>
            <person name="Stursova M."/>
            <person name="Weitz H."/>
            <person name="Taylor A."/>
            <person name="Grigoriev I.V."/>
            <person name="Nagy L.G."/>
            <person name="Martin F."/>
            <person name="Kauserud H."/>
        </authorList>
    </citation>
    <scope>NUCLEOTIDE SEQUENCE</scope>
    <source>
        <strain evidence="2">CBHHK182m</strain>
    </source>
</reference>
<organism evidence="2 3">
    <name type="scientific">Mycena metata</name>
    <dbReference type="NCBI Taxonomy" id="1033252"/>
    <lineage>
        <taxon>Eukaryota</taxon>
        <taxon>Fungi</taxon>
        <taxon>Dikarya</taxon>
        <taxon>Basidiomycota</taxon>
        <taxon>Agaricomycotina</taxon>
        <taxon>Agaricomycetes</taxon>
        <taxon>Agaricomycetidae</taxon>
        <taxon>Agaricales</taxon>
        <taxon>Marasmiineae</taxon>
        <taxon>Mycenaceae</taxon>
        <taxon>Mycena</taxon>
    </lineage>
</organism>
<feature type="region of interest" description="Disordered" evidence="1">
    <location>
        <begin position="39"/>
        <end position="132"/>
    </location>
</feature>
<sequence>MSTTTVTRRLSARRGSTTAPDPYAKNAHLIRESSSILTIVRVSSPPTTTPSTPAVEAPPSPRRAHRRIGSNPNTPLPSPGSPDPPSGRLSFAFSSFGAPHQASSGGGPSPRPRPASPHRAGSASSFSQPRLSPEQLLEVAKQATNPRYVPSPAVTPLAASHSPVIYPRSSSPLGQHSTTVAPATFTPLPPDVYLPFLDRPAEVSALLSSPPSAKLFALLAQTFPKTKNAADDGALPHNTADWTFAHLAHWLTQTTRDEASDAFWVQTARRCILLHSELIWERLKGALGVPPELDVEYTEAEYHDVFESDEESGDEQQVHMQQKGRWENWGSGSAAVLDSPVFDRPSPSASRTNVEQAMSRASTETSSSTPTIMTQLPTPALDEYFSFSPSELGPSGSEIFIEPVLALDQSVLGPNPPPLSLPASLSGDASSLGDIGEEEEDEDSSANATPAAAAAEVVEPPQVHGLRISTPTSGGAPPPGIRSATTGAPMRSPSFSARRDSYSHPHSPVSMFPRSSSSGSLRLERSASFGSVRSMGSSSSGYDPVADRAPGNPIFPSNFARLAVGPTLAANNPSLRSPTLPPQSRFSLGRRSSSTRSIDQNGNGRGNRFRRGTGTGTGEDGEVHYTATFASSSSAGSVRDG</sequence>
<feature type="compositionally biased region" description="Polar residues" evidence="1">
    <location>
        <begin position="347"/>
        <end position="374"/>
    </location>
</feature>
<feature type="compositionally biased region" description="Low complexity" evidence="1">
    <location>
        <begin position="421"/>
        <end position="434"/>
    </location>
</feature>
<feature type="region of interest" description="Disordered" evidence="1">
    <location>
        <begin position="416"/>
        <end position="545"/>
    </location>
</feature>
<dbReference type="AlphaFoldDB" id="A0AAD7K7H9"/>
<feature type="compositionally biased region" description="Low complexity" evidence="1">
    <location>
        <begin position="507"/>
        <end position="541"/>
    </location>
</feature>
<protein>
    <submittedName>
        <fullName evidence="2">Uncharacterized protein</fullName>
    </submittedName>
</protein>
<dbReference type="EMBL" id="JARKIB010000008">
    <property type="protein sequence ID" value="KAJ7777265.1"/>
    <property type="molecule type" value="Genomic_DNA"/>
</dbReference>
<feature type="compositionally biased region" description="Acidic residues" evidence="1">
    <location>
        <begin position="435"/>
        <end position="444"/>
    </location>
</feature>
<gene>
    <name evidence="2" type="ORF">B0H16DRAFT_1879368</name>
</gene>
<feature type="region of interest" description="Disordered" evidence="1">
    <location>
        <begin position="1"/>
        <end position="27"/>
    </location>
</feature>
<feature type="region of interest" description="Disordered" evidence="1">
    <location>
        <begin position="569"/>
        <end position="641"/>
    </location>
</feature>
<proteinExistence type="predicted"/>
<comment type="caution">
    <text evidence="2">The sequence shown here is derived from an EMBL/GenBank/DDBJ whole genome shotgun (WGS) entry which is preliminary data.</text>
</comment>